<keyword evidence="4" id="KW-0479">Metal-binding</keyword>
<evidence type="ECO:0000256" key="8">
    <source>
        <dbReference type="ARBA" id="ARBA00051722"/>
    </source>
</evidence>
<accession>A0A8C9UV12</accession>
<proteinExistence type="inferred from homology"/>
<dbReference type="Ensembl" id="ENSSDAT00000028017.1">
    <property type="protein sequence ID" value="ENSSDAP00000024493.1"/>
    <property type="gene ID" value="ENSSDAG00000022307.1"/>
</dbReference>
<dbReference type="PANTHER" id="PTHR17901:SF14">
    <property type="entry name" value="MAGNESIUM-DEPENDENT PHOSPHATASE 1"/>
    <property type="match status" value="1"/>
</dbReference>
<dbReference type="AlphaFoldDB" id="A0A8C9UV12"/>
<evidence type="ECO:0000256" key="9">
    <source>
        <dbReference type="ARBA" id="ARBA00055318"/>
    </source>
</evidence>
<evidence type="ECO:0000313" key="12">
    <source>
        <dbReference type="Proteomes" id="UP000694422"/>
    </source>
</evidence>
<keyword evidence="12" id="KW-1185">Reference proteome</keyword>
<dbReference type="GO" id="GO:0003993">
    <property type="term" value="F:acid phosphatase activity"/>
    <property type="evidence" value="ECO:0007669"/>
    <property type="project" value="TreeGrafter"/>
</dbReference>
<evidence type="ECO:0000313" key="11">
    <source>
        <dbReference type="Ensembl" id="ENSSDAP00000024493.1"/>
    </source>
</evidence>
<dbReference type="SFLD" id="SFLDG01131">
    <property type="entry name" value="C1.5.2:_MDP_Like"/>
    <property type="match status" value="1"/>
</dbReference>
<evidence type="ECO:0000256" key="5">
    <source>
        <dbReference type="ARBA" id="ARBA00022801"/>
    </source>
</evidence>
<keyword evidence="5" id="KW-0378">Hydrolase</keyword>
<comment type="similarity">
    <text evidence="2">Belongs to the HAD-like hydrolase superfamily.</text>
</comment>
<dbReference type="GO" id="GO:0004725">
    <property type="term" value="F:protein tyrosine phosphatase activity"/>
    <property type="evidence" value="ECO:0007669"/>
    <property type="project" value="UniProtKB-EC"/>
</dbReference>
<dbReference type="SFLD" id="SFLDG01129">
    <property type="entry name" value="C1.5:_HAD__Beta-PGM__Phosphata"/>
    <property type="match status" value="1"/>
</dbReference>
<dbReference type="InterPro" id="IPR010033">
    <property type="entry name" value="HAD_SF_ppase_IIIC"/>
</dbReference>
<dbReference type="FunFam" id="3.40.50.1000:FF:000127">
    <property type="entry name" value="Magnesium-dependent phosphatase 1"/>
    <property type="match status" value="1"/>
</dbReference>
<evidence type="ECO:0000256" key="6">
    <source>
        <dbReference type="ARBA" id="ARBA00022842"/>
    </source>
</evidence>
<dbReference type="InterPro" id="IPR010036">
    <property type="entry name" value="MDP_1_eu_arc"/>
</dbReference>
<dbReference type="EC" id="3.1.3.48" evidence="3"/>
<dbReference type="SFLD" id="SFLDS00003">
    <property type="entry name" value="Haloacid_Dehalogenase"/>
    <property type="match status" value="1"/>
</dbReference>
<evidence type="ECO:0000256" key="1">
    <source>
        <dbReference type="ARBA" id="ARBA00001946"/>
    </source>
</evidence>
<comment type="function">
    <text evidence="9">Magnesium-dependent phosphatase which may act as a tyrosine phosphatase.</text>
</comment>
<dbReference type="CDD" id="cd07501">
    <property type="entry name" value="HAD_MDP-1_like"/>
    <property type="match status" value="1"/>
</dbReference>
<dbReference type="SUPFAM" id="SSF56784">
    <property type="entry name" value="HAD-like"/>
    <property type="match status" value="1"/>
</dbReference>
<dbReference type="NCBIfam" id="TIGR01681">
    <property type="entry name" value="HAD-SF-IIIC"/>
    <property type="match status" value="1"/>
</dbReference>
<evidence type="ECO:0000256" key="4">
    <source>
        <dbReference type="ARBA" id="ARBA00022723"/>
    </source>
</evidence>
<dbReference type="InterPro" id="IPR035679">
    <property type="entry name" value="MDP-1_euk"/>
</dbReference>
<sequence length="164" mass="18599">MARLPKLAVFDLDYTLWPFWVDTHVDPPFHKSSDGTVRDSRGQNIRLYPEVPKVLERLQDLGVPVAAASRTGEIEGANQLLELFDLVRYFAHREIYPGSKVTHFERLQQKTGVSFAQMIFFDDEKRNIVDVGKLGVLCIHIQNGMSLQTLTQGLETFTNSQAGH</sequence>
<dbReference type="InterPro" id="IPR036412">
    <property type="entry name" value="HAD-like_sf"/>
</dbReference>
<keyword evidence="6" id="KW-0460">Magnesium</keyword>
<keyword evidence="7" id="KW-0904">Protein phosphatase</keyword>
<dbReference type="GO" id="GO:0046872">
    <property type="term" value="F:metal ion binding"/>
    <property type="evidence" value="ECO:0007669"/>
    <property type="project" value="UniProtKB-KW"/>
</dbReference>
<name>A0A8C9UV12_SPEDA</name>
<evidence type="ECO:0000256" key="10">
    <source>
        <dbReference type="ARBA" id="ARBA00069981"/>
    </source>
</evidence>
<dbReference type="NCBIfam" id="TIGR01685">
    <property type="entry name" value="MDP-1"/>
    <property type="match status" value="1"/>
</dbReference>
<reference evidence="11" key="1">
    <citation type="submission" date="2025-08" db="UniProtKB">
        <authorList>
            <consortium name="Ensembl"/>
        </authorList>
    </citation>
    <scope>IDENTIFICATION</scope>
</reference>
<dbReference type="PANTHER" id="PTHR17901">
    <property type="entry name" value="MAGNESIUM-DEPENDENT PHOSPHATASE 1 MDP1"/>
    <property type="match status" value="1"/>
</dbReference>
<protein>
    <recommendedName>
        <fullName evidence="10">Magnesium-dependent phosphatase 1</fullName>
        <ecNumber evidence="3">3.1.3.48</ecNumber>
    </recommendedName>
</protein>
<evidence type="ECO:0000256" key="3">
    <source>
        <dbReference type="ARBA" id="ARBA00013064"/>
    </source>
</evidence>
<dbReference type="InterPro" id="IPR023214">
    <property type="entry name" value="HAD_sf"/>
</dbReference>
<comment type="cofactor">
    <cofactor evidence="1">
        <name>Mg(2+)</name>
        <dbReference type="ChEBI" id="CHEBI:18420"/>
    </cofactor>
</comment>
<dbReference type="Pfam" id="PF12689">
    <property type="entry name" value="Acid_PPase"/>
    <property type="match status" value="1"/>
</dbReference>
<dbReference type="Gene3D" id="3.40.50.1000">
    <property type="entry name" value="HAD superfamily/HAD-like"/>
    <property type="match status" value="1"/>
</dbReference>
<evidence type="ECO:0000256" key="2">
    <source>
        <dbReference type="ARBA" id="ARBA00007958"/>
    </source>
</evidence>
<dbReference type="Proteomes" id="UP000694422">
    <property type="component" value="Unplaced"/>
</dbReference>
<comment type="catalytic activity">
    <reaction evidence="8">
        <text>O-phospho-L-tyrosyl-[protein] + H2O = L-tyrosyl-[protein] + phosphate</text>
        <dbReference type="Rhea" id="RHEA:10684"/>
        <dbReference type="Rhea" id="RHEA-COMP:10136"/>
        <dbReference type="Rhea" id="RHEA-COMP:20101"/>
        <dbReference type="ChEBI" id="CHEBI:15377"/>
        <dbReference type="ChEBI" id="CHEBI:43474"/>
        <dbReference type="ChEBI" id="CHEBI:46858"/>
        <dbReference type="ChEBI" id="CHEBI:61978"/>
        <dbReference type="EC" id="3.1.3.48"/>
    </reaction>
</comment>
<reference evidence="11" key="2">
    <citation type="submission" date="2025-09" db="UniProtKB">
        <authorList>
            <consortium name="Ensembl"/>
        </authorList>
    </citation>
    <scope>IDENTIFICATION</scope>
</reference>
<evidence type="ECO:0000256" key="7">
    <source>
        <dbReference type="ARBA" id="ARBA00022912"/>
    </source>
</evidence>
<organism evidence="11 12">
    <name type="scientific">Spermophilus dauricus</name>
    <name type="common">Daurian ground squirrel</name>
    <dbReference type="NCBI Taxonomy" id="99837"/>
    <lineage>
        <taxon>Eukaryota</taxon>
        <taxon>Metazoa</taxon>
        <taxon>Chordata</taxon>
        <taxon>Craniata</taxon>
        <taxon>Vertebrata</taxon>
        <taxon>Euteleostomi</taxon>
        <taxon>Mammalia</taxon>
        <taxon>Eutheria</taxon>
        <taxon>Euarchontoglires</taxon>
        <taxon>Glires</taxon>
        <taxon>Rodentia</taxon>
        <taxon>Sciuromorpha</taxon>
        <taxon>Sciuridae</taxon>
        <taxon>Xerinae</taxon>
        <taxon>Marmotini</taxon>
        <taxon>Spermophilus</taxon>
    </lineage>
</organism>